<sequence length="35" mass="3889">MNFAHVGKLALAPYKALESLRPLFKEKKYAGSHTA</sequence>
<organism evidence="1">
    <name type="scientific">Pseudomonas marincola</name>
    <dbReference type="NCBI Taxonomy" id="437900"/>
    <lineage>
        <taxon>Bacteria</taxon>
        <taxon>Pseudomonadati</taxon>
        <taxon>Pseudomonadota</taxon>
        <taxon>Gammaproteobacteria</taxon>
        <taxon>Pseudomonadales</taxon>
        <taxon>Pseudomonadaceae</taxon>
        <taxon>Pseudomonas</taxon>
    </lineage>
</organism>
<accession>A0A653E8P4</accession>
<evidence type="ECO:0000313" key="1">
    <source>
        <dbReference type="EMBL" id="VEV99055.1"/>
    </source>
</evidence>
<name>A0A653E8P4_9PSED</name>
<protein>
    <submittedName>
        <fullName evidence="1">Uncharacterized protein</fullName>
    </submittedName>
</protein>
<dbReference type="AlphaFoldDB" id="A0A653E8P4"/>
<proteinExistence type="predicted"/>
<dbReference type="EMBL" id="LR215729">
    <property type="protein sequence ID" value="VEV99055.1"/>
    <property type="molecule type" value="Genomic_DNA"/>
</dbReference>
<gene>
    <name evidence="1" type="ORF">PMYSY11_4011</name>
</gene>
<reference evidence="1" key="1">
    <citation type="submission" date="2019-02" db="EMBL/GenBank/DDBJ databases">
        <authorList>
            <consortium name="Genoscope - CEA"/>
            <person name="William W."/>
        </authorList>
    </citation>
    <scope>NUCLEOTIDE SEQUENCE [LARGE SCALE GENOMIC DNA]</scope>
    <source>
        <strain evidence="1">YSy11</strain>
    </source>
</reference>